<evidence type="ECO:0000313" key="4">
    <source>
        <dbReference type="Proteomes" id="UP000054359"/>
    </source>
</evidence>
<dbReference type="InterPro" id="IPR032675">
    <property type="entry name" value="LRR_dom_sf"/>
</dbReference>
<evidence type="ECO:0000256" key="2">
    <source>
        <dbReference type="SAM" id="SignalP"/>
    </source>
</evidence>
<dbReference type="OrthoDB" id="1111193at2759"/>
<dbReference type="Proteomes" id="UP000054359">
    <property type="component" value="Unassembled WGS sequence"/>
</dbReference>
<dbReference type="SUPFAM" id="SSF52058">
    <property type="entry name" value="L domain-like"/>
    <property type="match status" value="1"/>
</dbReference>
<dbReference type="PANTHER" id="PTHR24373">
    <property type="entry name" value="SLIT RELATED LEUCINE-RICH REPEAT NEURONAL PROTEIN"/>
    <property type="match status" value="1"/>
</dbReference>
<keyword evidence="1 2" id="KW-0732">Signal</keyword>
<sequence length="223" mass="25080">MLLKCTILPLLAIMIGYATGSKKECPPKESISKCFCVPKKEGPQVACHGLESDTELNKVLNNLKGYYLHQLEITKLNASTLPTDIFKGLEIEEFVAEKIEVEDASFRRGRRHFQGLEQSLQKLEIRKSFRGSRQLVNLQLDHLKKLDVIILEDSGIPEIGNDWFTEGPEKLSVLIFERNGIEVLGDSAFRSLKNLRLLAVAGNDINTLSRSMFPQPATQLKTL</sequence>
<organism evidence="3 4">
    <name type="scientific">Stegodyphus mimosarum</name>
    <name type="common">African social velvet spider</name>
    <dbReference type="NCBI Taxonomy" id="407821"/>
    <lineage>
        <taxon>Eukaryota</taxon>
        <taxon>Metazoa</taxon>
        <taxon>Ecdysozoa</taxon>
        <taxon>Arthropoda</taxon>
        <taxon>Chelicerata</taxon>
        <taxon>Arachnida</taxon>
        <taxon>Araneae</taxon>
        <taxon>Araneomorphae</taxon>
        <taxon>Entelegynae</taxon>
        <taxon>Eresoidea</taxon>
        <taxon>Eresidae</taxon>
        <taxon>Stegodyphus</taxon>
    </lineage>
</organism>
<proteinExistence type="predicted"/>
<gene>
    <name evidence="3" type="ORF">X975_08540</name>
</gene>
<protein>
    <submittedName>
        <fullName evidence="3">Uncharacterized protein</fullName>
    </submittedName>
</protein>
<dbReference type="EMBL" id="KK118436">
    <property type="protein sequence ID" value="KFM72957.1"/>
    <property type="molecule type" value="Genomic_DNA"/>
</dbReference>
<accession>A0A087U6G8</accession>
<dbReference type="Pfam" id="PF13855">
    <property type="entry name" value="LRR_8"/>
    <property type="match status" value="1"/>
</dbReference>
<dbReference type="AlphaFoldDB" id="A0A087U6G8"/>
<dbReference type="InterPro" id="IPR050328">
    <property type="entry name" value="Dev_Immune_Receptor"/>
</dbReference>
<reference evidence="3 4" key="1">
    <citation type="submission" date="2013-11" db="EMBL/GenBank/DDBJ databases">
        <title>Genome sequencing of Stegodyphus mimosarum.</title>
        <authorList>
            <person name="Bechsgaard J."/>
        </authorList>
    </citation>
    <scope>NUCLEOTIDE SEQUENCE [LARGE SCALE GENOMIC DNA]</scope>
</reference>
<feature type="non-terminal residue" evidence="3">
    <location>
        <position position="223"/>
    </location>
</feature>
<dbReference type="Gene3D" id="3.80.10.10">
    <property type="entry name" value="Ribonuclease Inhibitor"/>
    <property type="match status" value="1"/>
</dbReference>
<dbReference type="GO" id="GO:0031012">
    <property type="term" value="C:extracellular matrix"/>
    <property type="evidence" value="ECO:0007669"/>
    <property type="project" value="TreeGrafter"/>
</dbReference>
<feature type="signal peptide" evidence="2">
    <location>
        <begin position="1"/>
        <end position="20"/>
    </location>
</feature>
<dbReference type="OMA" id="DWLATLV"/>
<dbReference type="PANTHER" id="PTHR24373:SF370">
    <property type="entry name" value="FISH-LIPS, ISOFORM E"/>
    <property type="match status" value="1"/>
</dbReference>
<feature type="chain" id="PRO_5001830292" evidence="2">
    <location>
        <begin position="21"/>
        <end position="223"/>
    </location>
</feature>
<evidence type="ECO:0000313" key="3">
    <source>
        <dbReference type="EMBL" id="KFM72957.1"/>
    </source>
</evidence>
<evidence type="ECO:0000256" key="1">
    <source>
        <dbReference type="ARBA" id="ARBA00022729"/>
    </source>
</evidence>
<dbReference type="STRING" id="407821.A0A087U6G8"/>
<dbReference type="InterPro" id="IPR001611">
    <property type="entry name" value="Leu-rich_rpt"/>
</dbReference>
<name>A0A087U6G8_STEMI</name>
<dbReference type="GO" id="GO:0005615">
    <property type="term" value="C:extracellular space"/>
    <property type="evidence" value="ECO:0007669"/>
    <property type="project" value="TreeGrafter"/>
</dbReference>
<keyword evidence="4" id="KW-1185">Reference proteome</keyword>